<evidence type="ECO:0000313" key="2">
    <source>
        <dbReference type="EMBL" id="QDF17441.1"/>
    </source>
</evidence>
<evidence type="ECO:0000313" key="3">
    <source>
        <dbReference type="Proteomes" id="UP000318668"/>
    </source>
</evidence>
<keyword evidence="3" id="KW-1185">Reference proteome</keyword>
<proteinExistence type="predicted"/>
<organism evidence="2 3">
    <name type="scientific">Gordonia phage Coeur</name>
    <dbReference type="NCBI Taxonomy" id="2571246"/>
    <lineage>
        <taxon>Viruses</taxon>
        <taxon>Duplodnaviria</taxon>
        <taxon>Heunggongvirae</taxon>
        <taxon>Uroviricota</taxon>
        <taxon>Caudoviricetes</taxon>
        <taxon>Coeurvirus</taxon>
        <taxon>Coeurvirus coeur</taxon>
    </lineage>
</organism>
<evidence type="ECO:0000256" key="1">
    <source>
        <dbReference type="SAM" id="MobiDB-lite"/>
    </source>
</evidence>
<accession>A0A4Y6EJA4</accession>
<reference evidence="2 3" key="1">
    <citation type="submission" date="2019-04" db="EMBL/GenBank/DDBJ databases">
        <authorList>
            <person name="Alwine J.A."/>
            <person name="Grubb S.R."/>
            <person name="Haszto C.S."/>
            <person name="Molleti L.S."/>
            <person name="Simms M.O."/>
            <person name="Butela K.A."/>
            <person name="Garlena R.A."/>
            <person name="Russell D.A."/>
            <person name="Pope W.H."/>
            <person name="Jacobs-Sera D."/>
            <person name="Hatfull G.F."/>
        </authorList>
    </citation>
    <scope>NUCLEOTIDE SEQUENCE [LARGE SCALE GENOMIC DNA]</scope>
</reference>
<dbReference type="Proteomes" id="UP000318668">
    <property type="component" value="Segment"/>
</dbReference>
<dbReference type="KEGG" id="vg:77950911"/>
<dbReference type="RefSeq" id="YP_010674595.1">
    <property type="nucleotide sequence ID" value="NC_070994.1"/>
</dbReference>
<gene>
    <name evidence="2" type="primary">24</name>
    <name evidence="2" type="ORF">SEA_COEUR_24</name>
</gene>
<feature type="compositionally biased region" description="Low complexity" evidence="1">
    <location>
        <begin position="1"/>
        <end position="15"/>
    </location>
</feature>
<name>A0A4Y6EJA4_9CAUD</name>
<protein>
    <submittedName>
        <fullName evidence="2">Uncharacterized protein</fullName>
    </submittedName>
</protein>
<feature type="region of interest" description="Disordered" evidence="1">
    <location>
        <begin position="1"/>
        <end position="20"/>
    </location>
</feature>
<dbReference type="GeneID" id="77950911"/>
<dbReference type="EMBL" id="MK801723">
    <property type="protein sequence ID" value="QDF17441.1"/>
    <property type="molecule type" value="Genomic_DNA"/>
</dbReference>
<sequence>MTTNTNTPATGNPNNFDNSHDDYAAGWDSAVWCTETIENLATEGLANTFGQHADEFERLAEADELQHPESAAYKAGAAYGYRQAQAALLEFIAARRSGSRARR</sequence>